<accession>A0AAV4PER5</accession>
<gene>
    <name evidence="2" type="ORF">CEXT_729171</name>
</gene>
<feature type="compositionally biased region" description="Basic and acidic residues" evidence="1">
    <location>
        <begin position="22"/>
        <end position="35"/>
    </location>
</feature>
<name>A0AAV4PER5_CAEEX</name>
<dbReference type="Proteomes" id="UP001054945">
    <property type="component" value="Unassembled WGS sequence"/>
</dbReference>
<evidence type="ECO:0000313" key="2">
    <source>
        <dbReference type="EMBL" id="GIX95812.1"/>
    </source>
</evidence>
<proteinExistence type="predicted"/>
<comment type="caution">
    <text evidence="2">The sequence shown here is derived from an EMBL/GenBank/DDBJ whole genome shotgun (WGS) entry which is preliminary data.</text>
</comment>
<dbReference type="AlphaFoldDB" id="A0AAV4PER5"/>
<evidence type="ECO:0000313" key="3">
    <source>
        <dbReference type="Proteomes" id="UP001054945"/>
    </source>
</evidence>
<reference evidence="2 3" key="1">
    <citation type="submission" date="2021-06" db="EMBL/GenBank/DDBJ databases">
        <title>Caerostris extrusa draft genome.</title>
        <authorList>
            <person name="Kono N."/>
            <person name="Arakawa K."/>
        </authorList>
    </citation>
    <scope>NUCLEOTIDE SEQUENCE [LARGE SCALE GENOMIC DNA]</scope>
</reference>
<keyword evidence="3" id="KW-1185">Reference proteome</keyword>
<protein>
    <submittedName>
        <fullName evidence="2">Uncharacterized protein</fullName>
    </submittedName>
</protein>
<evidence type="ECO:0000256" key="1">
    <source>
        <dbReference type="SAM" id="MobiDB-lite"/>
    </source>
</evidence>
<organism evidence="2 3">
    <name type="scientific">Caerostris extrusa</name>
    <name type="common">Bark spider</name>
    <name type="synonym">Caerostris bankana</name>
    <dbReference type="NCBI Taxonomy" id="172846"/>
    <lineage>
        <taxon>Eukaryota</taxon>
        <taxon>Metazoa</taxon>
        <taxon>Ecdysozoa</taxon>
        <taxon>Arthropoda</taxon>
        <taxon>Chelicerata</taxon>
        <taxon>Arachnida</taxon>
        <taxon>Araneae</taxon>
        <taxon>Araneomorphae</taxon>
        <taxon>Entelegynae</taxon>
        <taxon>Araneoidea</taxon>
        <taxon>Araneidae</taxon>
        <taxon>Caerostris</taxon>
    </lineage>
</organism>
<sequence length="94" mass="10703">MTPVMDNSYVFSVRFCVRFQSERPSRRDSTRKAIDEPPLTKTPTSYQETEQCLASLRKCSAHNFPSVKSSSLSIRESLFEEVYTSGPAKMQTLC</sequence>
<feature type="region of interest" description="Disordered" evidence="1">
    <location>
        <begin position="22"/>
        <end position="46"/>
    </location>
</feature>
<dbReference type="EMBL" id="BPLR01004563">
    <property type="protein sequence ID" value="GIX95812.1"/>
    <property type="molecule type" value="Genomic_DNA"/>
</dbReference>